<dbReference type="Pfam" id="PF10551">
    <property type="entry name" value="MULE"/>
    <property type="match status" value="1"/>
</dbReference>
<reference evidence="6" key="1">
    <citation type="journal article" date="2016" name="Nat. Genet.">
        <title>The genome sequences of Arachis duranensis and Arachis ipaensis, the diploid ancestors of cultivated peanut.</title>
        <authorList>
            <person name="Bertioli D.J."/>
            <person name="Cannon S.B."/>
            <person name="Froenicke L."/>
            <person name="Huang G."/>
            <person name="Farmer A.D."/>
            <person name="Cannon E.K."/>
            <person name="Liu X."/>
            <person name="Gao D."/>
            <person name="Clevenger J."/>
            <person name="Dash S."/>
            <person name="Ren L."/>
            <person name="Moretzsohn M.C."/>
            <person name="Shirasawa K."/>
            <person name="Huang W."/>
            <person name="Vidigal B."/>
            <person name="Abernathy B."/>
            <person name="Chu Y."/>
            <person name="Niederhuth C.E."/>
            <person name="Umale P."/>
            <person name="Araujo A.C."/>
            <person name="Kozik A."/>
            <person name="Kim K.D."/>
            <person name="Burow M.D."/>
            <person name="Varshney R.K."/>
            <person name="Wang X."/>
            <person name="Zhang X."/>
            <person name="Barkley N."/>
            <person name="Guimaraes P.M."/>
            <person name="Isobe S."/>
            <person name="Guo B."/>
            <person name="Liao B."/>
            <person name="Stalker H.T."/>
            <person name="Schmitz R.J."/>
            <person name="Scheffler B.E."/>
            <person name="Leal-Bertioli S.C."/>
            <person name="Xun X."/>
            <person name="Jackson S.A."/>
            <person name="Michelmore R."/>
            <person name="Ozias-Akins P."/>
        </authorList>
    </citation>
    <scope>NUCLEOTIDE SEQUENCE [LARGE SCALE GENOMIC DNA]</scope>
    <source>
        <strain evidence="6">cv. V14167</strain>
    </source>
</reference>
<dbReference type="PANTHER" id="PTHR31973">
    <property type="entry name" value="POLYPROTEIN, PUTATIVE-RELATED"/>
    <property type="match status" value="1"/>
</dbReference>
<evidence type="ECO:0000259" key="5">
    <source>
        <dbReference type="PROSITE" id="PS50966"/>
    </source>
</evidence>
<dbReference type="InterPro" id="IPR018289">
    <property type="entry name" value="MULE_transposase_dom"/>
</dbReference>
<dbReference type="AlphaFoldDB" id="A0A6P4DNP2"/>
<evidence type="ECO:0000256" key="4">
    <source>
        <dbReference type="PROSITE-ProRule" id="PRU00325"/>
    </source>
</evidence>
<evidence type="ECO:0000256" key="3">
    <source>
        <dbReference type="ARBA" id="ARBA00022833"/>
    </source>
</evidence>
<dbReference type="Pfam" id="PF04434">
    <property type="entry name" value="SWIM"/>
    <property type="match status" value="1"/>
</dbReference>
<dbReference type="InterPro" id="IPR007527">
    <property type="entry name" value="Znf_SWIM"/>
</dbReference>
<dbReference type="KEGG" id="adu:107494787"/>
<dbReference type="PROSITE" id="PS50966">
    <property type="entry name" value="ZF_SWIM"/>
    <property type="match status" value="1"/>
</dbReference>
<dbReference type="SMART" id="SM00575">
    <property type="entry name" value="ZnF_PMZ"/>
    <property type="match status" value="1"/>
</dbReference>
<feature type="domain" description="SWIM-type" evidence="5">
    <location>
        <begin position="297"/>
        <end position="331"/>
    </location>
</feature>
<keyword evidence="1" id="KW-0479">Metal-binding</keyword>
<dbReference type="InterPro" id="IPR006564">
    <property type="entry name" value="Znf_PMZ"/>
</dbReference>
<proteinExistence type="predicted"/>
<dbReference type="RefSeq" id="XP_015971314.1">
    <property type="nucleotide sequence ID" value="XM_016115828.1"/>
</dbReference>
<keyword evidence="6" id="KW-1185">Reference proteome</keyword>
<dbReference type="Proteomes" id="UP000515211">
    <property type="component" value="Chromosome 1"/>
</dbReference>
<keyword evidence="3" id="KW-0862">Zinc</keyword>
<evidence type="ECO:0000313" key="6">
    <source>
        <dbReference type="Proteomes" id="UP000515211"/>
    </source>
</evidence>
<evidence type="ECO:0000313" key="7">
    <source>
        <dbReference type="RefSeq" id="XP_015971314.1"/>
    </source>
</evidence>
<sequence>MELHRSNPGSTAMIDVIPQPESLPLFDKLYISLDACKRGFIAGCRPLIGLDGCFLKGYYGGQLLSAVGQDANNHFFVIAYAVVPNECKDTWGWFLSVLKQDLGDCTELGLNFISDQQKGLALVLKELFPRAHHKNCVLHIWKNFIKHFKDEETKKLVWECARCTTHTELTTAMKKLKRVSAPAWEYMQKFDPAMWCKAYFSHEPKVDNITNTMCEVWNAKIVEHREKPILSMCEGLRCYIMRKMATHKKKLEAHIGPLAPVQHKKLDQFIKPKSHKWRAIWAGDSKRVLFEVHSQNHKVGVNLHKRTCTCNVWQLTGMPCRHVVAAVAKMGLKAEDFVHKWLH</sequence>
<organism evidence="6 7">
    <name type="scientific">Arachis duranensis</name>
    <name type="common">Wild peanut</name>
    <dbReference type="NCBI Taxonomy" id="130453"/>
    <lineage>
        <taxon>Eukaryota</taxon>
        <taxon>Viridiplantae</taxon>
        <taxon>Streptophyta</taxon>
        <taxon>Embryophyta</taxon>
        <taxon>Tracheophyta</taxon>
        <taxon>Spermatophyta</taxon>
        <taxon>Magnoliopsida</taxon>
        <taxon>eudicotyledons</taxon>
        <taxon>Gunneridae</taxon>
        <taxon>Pentapetalae</taxon>
        <taxon>rosids</taxon>
        <taxon>fabids</taxon>
        <taxon>Fabales</taxon>
        <taxon>Fabaceae</taxon>
        <taxon>Papilionoideae</taxon>
        <taxon>50 kb inversion clade</taxon>
        <taxon>dalbergioids sensu lato</taxon>
        <taxon>Dalbergieae</taxon>
        <taxon>Pterocarpus clade</taxon>
        <taxon>Arachis</taxon>
    </lineage>
</organism>
<dbReference type="GO" id="GO:0008270">
    <property type="term" value="F:zinc ion binding"/>
    <property type="evidence" value="ECO:0007669"/>
    <property type="project" value="UniProtKB-KW"/>
</dbReference>
<keyword evidence="2 4" id="KW-0863">Zinc-finger</keyword>
<dbReference type="OrthoDB" id="1418370at2759"/>
<protein>
    <submittedName>
        <fullName evidence="7">Uncharacterized protein LOC107494787</fullName>
    </submittedName>
</protein>
<accession>A0A6P4DNP2</accession>
<evidence type="ECO:0000256" key="1">
    <source>
        <dbReference type="ARBA" id="ARBA00022723"/>
    </source>
</evidence>
<dbReference type="PANTHER" id="PTHR31973:SF189">
    <property type="entry name" value="TRANSPOSASE, MUDR, PLANT, MULE TRANSPOSASE DOMAIN PROTEIN-RELATED"/>
    <property type="match status" value="1"/>
</dbReference>
<dbReference type="GeneID" id="107494787"/>
<reference evidence="7" key="2">
    <citation type="submission" date="2025-08" db="UniProtKB">
        <authorList>
            <consortium name="RefSeq"/>
        </authorList>
    </citation>
    <scope>IDENTIFICATION</scope>
    <source>
        <tissue evidence="7">Whole plant</tissue>
    </source>
</reference>
<gene>
    <name evidence="7" type="primary">LOC107494787</name>
</gene>
<evidence type="ECO:0000256" key="2">
    <source>
        <dbReference type="ARBA" id="ARBA00022771"/>
    </source>
</evidence>
<name>A0A6P4DNP2_ARADU</name>